<dbReference type="EMBL" id="CP011307">
    <property type="protein sequence ID" value="ALP92607.1"/>
    <property type="molecule type" value="Genomic_DNA"/>
</dbReference>
<dbReference type="GeneID" id="93227769"/>
<sequence length="234" mass="25768">MCSDFSRSLTLLRKEKGISQRSAAKDLGISQALLSHYENGIREPGLAFVVKACDYYGVSADYLLGRTLSRDGTTIVDAESLYDYSAEKDNVLRGSIMATLSKKLLVNSVGILFDLLGKVGSKEAIKACSDYLGTALYKMFRYLYRADGTNNEDFFAVPARQFITGTATIDMTCAEVAYVDALAARVKESGSLPPINHDVLTQTYPGAYQSLLQIVHNTGERITRRLIAYRTESK</sequence>
<evidence type="ECO:0000259" key="2">
    <source>
        <dbReference type="PROSITE" id="PS50943"/>
    </source>
</evidence>
<dbReference type="Proteomes" id="UP000064844">
    <property type="component" value="Chromosome"/>
</dbReference>
<reference evidence="5" key="2">
    <citation type="submission" date="2015-04" db="EMBL/GenBank/DDBJ databases">
        <title>A butyrogenic pathway from the amino acid lysine in a human gut commensal.</title>
        <authorList>
            <person name="de Vos W.M."/>
            <person name="Bui N.T.P."/>
            <person name="Plugge C.M."/>
            <person name="Ritari J."/>
        </authorList>
    </citation>
    <scope>NUCLEOTIDE SEQUENCE [LARGE SCALE GENOMIC DNA]</scope>
    <source>
        <strain evidence="5">AF211</strain>
    </source>
</reference>
<dbReference type="AlphaFoldDB" id="A0A0S2W047"/>
<dbReference type="PATRIC" id="fig|1297617.4.peg.211"/>
<dbReference type="GO" id="GO:0003677">
    <property type="term" value="F:DNA binding"/>
    <property type="evidence" value="ECO:0007669"/>
    <property type="project" value="UniProtKB-KW"/>
</dbReference>
<dbReference type="KEGG" id="ibu:IB211_00211c"/>
<dbReference type="Proteomes" id="UP000245778">
    <property type="component" value="Unassembled WGS sequence"/>
</dbReference>
<organism evidence="3 5">
    <name type="scientific">Intestinimonas butyriciproducens</name>
    <dbReference type="NCBI Taxonomy" id="1297617"/>
    <lineage>
        <taxon>Bacteria</taxon>
        <taxon>Bacillati</taxon>
        <taxon>Bacillota</taxon>
        <taxon>Clostridia</taxon>
        <taxon>Eubacteriales</taxon>
        <taxon>Intestinimonas</taxon>
    </lineage>
</organism>
<dbReference type="PROSITE" id="PS50943">
    <property type="entry name" value="HTH_CROC1"/>
    <property type="match status" value="1"/>
</dbReference>
<gene>
    <name evidence="4" type="ORF">C7373_101504</name>
    <name evidence="3" type="ORF">IB211_00211c</name>
</gene>
<dbReference type="OrthoDB" id="8115576at2"/>
<keyword evidence="1" id="KW-0238">DNA-binding</keyword>
<name>A0A0S2W047_9FIRM</name>
<evidence type="ECO:0000313" key="5">
    <source>
        <dbReference type="Proteomes" id="UP000064844"/>
    </source>
</evidence>
<reference evidence="3 5" key="1">
    <citation type="journal article" date="2015" name="Nat. Commun.">
        <title>Production of butyrate from lysine and the Amadori product fructoselysine by a human gut commensal.</title>
        <authorList>
            <person name="Bui T.P."/>
            <person name="Ritari J."/>
            <person name="Boeren S."/>
            <person name="de Waard P."/>
            <person name="Plugge C.M."/>
            <person name="de Vos W.M."/>
        </authorList>
    </citation>
    <scope>NUCLEOTIDE SEQUENCE [LARGE SCALE GENOMIC DNA]</scope>
    <source>
        <strain evidence="3 5">AF211</strain>
    </source>
</reference>
<dbReference type="RefSeq" id="WP_033118801.1">
    <property type="nucleotide sequence ID" value="NZ_CALICV010000101.1"/>
</dbReference>
<dbReference type="SUPFAM" id="SSF47413">
    <property type="entry name" value="lambda repressor-like DNA-binding domains"/>
    <property type="match status" value="1"/>
</dbReference>
<dbReference type="Pfam" id="PF01381">
    <property type="entry name" value="HTH_3"/>
    <property type="match status" value="1"/>
</dbReference>
<dbReference type="SMART" id="SM00530">
    <property type="entry name" value="HTH_XRE"/>
    <property type="match status" value="1"/>
</dbReference>
<dbReference type="InterPro" id="IPR010982">
    <property type="entry name" value="Lambda_DNA-bd_dom_sf"/>
</dbReference>
<protein>
    <submittedName>
        <fullName evidence="4">Transcriptional regulator with XRE-family HTH domain</fullName>
    </submittedName>
</protein>
<accession>A0A0S2W047</accession>
<dbReference type="PANTHER" id="PTHR46558">
    <property type="entry name" value="TRACRIPTIONAL REGULATORY PROTEIN-RELATED-RELATED"/>
    <property type="match status" value="1"/>
</dbReference>
<feature type="domain" description="HTH cro/C1-type" evidence="2">
    <location>
        <begin position="9"/>
        <end position="63"/>
    </location>
</feature>
<evidence type="ECO:0000313" key="4">
    <source>
        <dbReference type="EMBL" id="PVY59988.1"/>
    </source>
</evidence>
<dbReference type="STRING" id="1297617.IB211_00211c"/>
<evidence type="ECO:0000256" key="1">
    <source>
        <dbReference type="ARBA" id="ARBA00023125"/>
    </source>
</evidence>
<dbReference type="eggNOG" id="COG1396">
    <property type="taxonomic scope" value="Bacteria"/>
</dbReference>
<dbReference type="InterPro" id="IPR001387">
    <property type="entry name" value="Cro/C1-type_HTH"/>
</dbReference>
<reference evidence="4 6" key="3">
    <citation type="submission" date="2018-04" db="EMBL/GenBank/DDBJ databases">
        <title>Genomic Encyclopedia of Type Strains, Phase IV (KMG-IV): sequencing the most valuable type-strain genomes for metagenomic binning, comparative biology and taxonomic classification.</title>
        <authorList>
            <person name="Goeker M."/>
        </authorList>
    </citation>
    <scope>NUCLEOTIDE SEQUENCE [LARGE SCALE GENOMIC DNA]</scope>
    <source>
        <strain evidence="4 6">DSM 26588</strain>
    </source>
</reference>
<dbReference type="CDD" id="cd00093">
    <property type="entry name" value="HTH_XRE"/>
    <property type="match status" value="1"/>
</dbReference>
<dbReference type="PANTHER" id="PTHR46558:SF11">
    <property type="entry name" value="HTH-TYPE TRANSCRIPTIONAL REGULATOR XRE"/>
    <property type="match status" value="1"/>
</dbReference>
<proteinExistence type="predicted"/>
<dbReference type="EMBL" id="QEKK01000001">
    <property type="protein sequence ID" value="PVY59988.1"/>
    <property type="molecule type" value="Genomic_DNA"/>
</dbReference>
<dbReference type="Gene3D" id="1.10.260.40">
    <property type="entry name" value="lambda repressor-like DNA-binding domains"/>
    <property type="match status" value="1"/>
</dbReference>
<evidence type="ECO:0000313" key="3">
    <source>
        <dbReference type="EMBL" id="ALP92607.1"/>
    </source>
</evidence>
<keyword evidence="5" id="KW-1185">Reference proteome</keyword>
<evidence type="ECO:0000313" key="6">
    <source>
        <dbReference type="Proteomes" id="UP000245778"/>
    </source>
</evidence>